<accession>A0A2P5HET7</accession>
<evidence type="ECO:0000313" key="2">
    <source>
        <dbReference type="Proteomes" id="UP000094444"/>
    </source>
</evidence>
<comment type="caution">
    <text evidence="1">The sequence shown here is derived from an EMBL/GenBank/DDBJ whole genome shotgun (WGS) entry which is preliminary data.</text>
</comment>
<dbReference type="EMBL" id="MAVT02003229">
    <property type="protein sequence ID" value="POS68763.1"/>
    <property type="molecule type" value="Genomic_DNA"/>
</dbReference>
<reference evidence="1" key="1">
    <citation type="submission" date="2017-09" db="EMBL/GenBank/DDBJ databases">
        <title>Polyketide synthases of a Diaporthe helianthi virulent isolate.</title>
        <authorList>
            <person name="Baroncelli R."/>
        </authorList>
    </citation>
    <scope>NUCLEOTIDE SEQUENCE [LARGE SCALE GENOMIC DNA]</scope>
    <source>
        <strain evidence="1">7/96</strain>
    </source>
</reference>
<dbReference type="Proteomes" id="UP000094444">
    <property type="component" value="Unassembled WGS sequence"/>
</dbReference>
<keyword evidence="2" id="KW-1185">Reference proteome</keyword>
<evidence type="ECO:0000313" key="1">
    <source>
        <dbReference type="EMBL" id="POS68763.1"/>
    </source>
</evidence>
<dbReference type="InParanoid" id="A0A2P5HET7"/>
<proteinExistence type="predicted"/>
<dbReference type="AlphaFoldDB" id="A0A2P5HET7"/>
<gene>
    <name evidence="1" type="ORF">DHEL01_v212843</name>
</gene>
<name>A0A2P5HET7_DIAHE</name>
<protein>
    <submittedName>
        <fullName evidence="1">Uncharacterized protein</fullName>
    </submittedName>
</protein>
<sequence length="313" mass="35570">MLFGPFQEAQPTEDWTVELPEDDPQALTVILNAAHGRIGLIPIELNLARMLQVAVAADKYLMVDVLRGPLAPSLTTSDHPRRIVTHDFHGTNYEDLQRLTIIYYFHTDEEKLKRRLANLIYQTRTNADGRLLFKRLCGKVNATANDDSGFHWPSENDSEDGTKNIFKAVMCEWEEFELLSQSIIDFVRTNRNRVIKALAVMVRVLDHQKMLPIPSDKDARMSVADLDRLVTKFRAKIEQQVIFEPSEGRHPDAVKPLAGKRRPEWGGCAVELPDAFGDQWREHVEANMIGFDSLVSAVALELDAKCEHRCLPT</sequence>
<organism evidence="1 2">
    <name type="scientific">Diaporthe helianthi</name>
    <dbReference type="NCBI Taxonomy" id="158607"/>
    <lineage>
        <taxon>Eukaryota</taxon>
        <taxon>Fungi</taxon>
        <taxon>Dikarya</taxon>
        <taxon>Ascomycota</taxon>
        <taxon>Pezizomycotina</taxon>
        <taxon>Sordariomycetes</taxon>
        <taxon>Sordariomycetidae</taxon>
        <taxon>Diaporthales</taxon>
        <taxon>Diaporthaceae</taxon>
        <taxon>Diaporthe</taxon>
    </lineage>
</organism>
<dbReference type="OrthoDB" id="5275938at2759"/>